<name>A0ABR1XF01_9PEZI</name>
<reference evidence="1 2" key="1">
    <citation type="journal article" date="2022" name="G3 (Bethesda)">
        <title>Enemy or ally: a genomic approach to elucidate the lifestyle of Phyllosticta citrichinaensis.</title>
        <authorList>
            <person name="Buijs V.A."/>
            <person name="Groenewald J.Z."/>
            <person name="Haridas S."/>
            <person name="LaButti K.M."/>
            <person name="Lipzen A."/>
            <person name="Martin F.M."/>
            <person name="Barry K."/>
            <person name="Grigoriev I.V."/>
            <person name="Crous P.W."/>
            <person name="Seidl M.F."/>
        </authorList>
    </citation>
    <scope>NUCLEOTIDE SEQUENCE [LARGE SCALE GENOMIC DNA]</scope>
    <source>
        <strain evidence="1 2">CBS 129764</strain>
    </source>
</reference>
<sequence>MSASQQHPSASEAPHDSSKYIAMNWTTPSGKAHTIKAIPKAVLMHFSPGIRQLLAQLSTNCNVQALNFGVVPLDLNAAGFVLGQLRWSMTTGTPLDFDCRDNNSLERRLQTYKAMQVLDIFPFHKTLHKTLLNEVYRMTPSVAVIREICTNHVDDWGFTRSLLANVALQVSLGSCRGDVWDFFQDAIANVQDGLLEERFQAAVMTVKNNKNRAQRRTFEVRQSEAVPRLAQKPLHEPSQVTETKDVERFLCAENALFDDDE</sequence>
<dbReference type="EMBL" id="JBBWUH010000018">
    <property type="protein sequence ID" value="KAK8151324.1"/>
    <property type="molecule type" value="Genomic_DNA"/>
</dbReference>
<protein>
    <submittedName>
        <fullName evidence="1">Uncharacterized protein</fullName>
    </submittedName>
</protein>
<evidence type="ECO:0000313" key="1">
    <source>
        <dbReference type="EMBL" id="KAK8151324.1"/>
    </source>
</evidence>
<gene>
    <name evidence="1" type="ORF">IWX90DRAFT_419425</name>
</gene>
<organism evidence="1 2">
    <name type="scientific">Phyllosticta citrichinensis</name>
    <dbReference type="NCBI Taxonomy" id="1130410"/>
    <lineage>
        <taxon>Eukaryota</taxon>
        <taxon>Fungi</taxon>
        <taxon>Dikarya</taxon>
        <taxon>Ascomycota</taxon>
        <taxon>Pezizomycotina</taxon>
        <taxon>Dothideomycetes</taxon>
        <taxon>Dothideomycetes incertae sedis</taxon>
        <taxon>Botryosphaeriales</taxon>
        <taxon>Phyllostictaceae</taxon>
        <taxon>Phyllosticta</taxon>
    </lineage>
</organism>
<dbReference type="Proteomes" id="UP001456524">
    <property type="component" value="Unassembled WGS sequence"/>
</dbReference>
<proteinExistence type="predicted"/>
<evidence type="ECO:0000313" key="2">
    <source>
        <dbReference type="Proteomes" id="UP001456524"/>
    </source>
</evidence>
<keyword evidence="2" id="KW-1185">Reference proteome</keyword>
<accession>A0ABR1XF01</accession>
<comment type="caution">
    <text evidence="1">The sequence shown here is derived from an EMBL/GenBank/DDBJ whole genome shotgun (WGS) entry which is preliminary data.</text>
</comment>